<dbReference type="RefSeq" id="WP_161816961.1">
    <property type="nucleotide sequence ID" value="NZ_JAACJS010000002.1"/>
</dbReference>
<reference evidence="2 3" key="1">
    <citation type="submission" date="2020-01" db="EMBL/GenBank/DDBJ databases">
        <title>Genome analysis.</title>
        <authorList>
            <person name="Wu S."/>
            <person name="Wang G."/>
        </authorList>
    </citation>
    <scope>NUCLEOTIDE SEQUENCE [LARGE SCALE GENOMIC DNA]</scope>
    <source>
        <strain evidence="2 3">SYL130</strain>
    </source>
</reference>
<organism evidence="2 3">
    <name type="scientific">Sediminibacterium roseum</name>
    <dbReference type="NCBI Taxonomy" id="1978412"/>
    <lineage>
        <taxon>Bacteria</taxon>
        <taxon>Pseudomonadati</taxon>
        <taxon>Bacteroidota</taxon>
        <taxon>Chitinophagia</taxon>
        <taxon>Chitinophagales</taxon>
        <taxon>Chitinophagaceae</taxon>
        <taxon>Sediminibacterium</taxon>
    </lineage>
</organism>
<name>A0ABW9ZRG9_9BACT</name>
<feature type="signal peptide" evidence="1">
    <location>
        <begin position="1"/>
        <end position="20"/>
    </location>
</feature>
<keyword evidence="3" id="KW-1185">Reference proteome</keyword>
<evidence type="ECO:0000313" key="2">
    <source>
        <dbReference type="EMBL" id="NCI48643.1"/>
    </source>
</evidence>
<evidence type="ECO:0000256" key="1">
    <source>
        <dbReference type="SAM" id="SignalP"/>
    </source>
</evidence>
<comment type="caution">
    <text evidence="2">The sequence shown here is derived from an EMBL/GenBank/DDBJ whole genome shotgun (WGS) entry which is preliminary data.</text>
</comment>
<evidence type="ECO:0000313" key="3">
    <source>
        <dbReference type="Proteomes" id="UP000753802"/>
    </source>
</evidence>
<evidence type="ECO:0008006" key="4">
    <source>
        <dbReference type="Google" id="ProtNLM"/>
    </source>
</evidence>
<gene>
    <name evidence="2" type="ORF">GWC95_01820</name>
</gene>
<keyword evidence="1" id="KW-0732">Signal</keyword>
<proteinExistence type="predicted"/>
<accession>A0ABW9ZRG9</accession>
<feature type="chain" id="PRO_5045499818" description="Sensor of ECF-type sigma factor" evidence="1">
    <location>
        <begin position="21"/>
        <end position="143"/>
    </location>
</feature>
<dbReference type="Proteomes" id="UP000753802">
    <property type="component" value="Unassembled WGS sequence"/>
</dbReference>
<dbReference type="EMBL" id="JAACJS010000002">
    <property type="protein sequence ID" value="NCI48643.1"/>
    <property type="molecule type" value="Genomic_DNA"/>
</dbReference>
<sequence>MKKTCYLVLLMLTVLVTAEAQPDGSQPTLDPPRIAGLKVAFVTRQLALTNEEAQKFWPVYYSYVAELKKAKNGQKEDVIALEENMLNVRKRYKGEFKKILLSDDRVNKVLTVERDFSNEVRKELLKRAKMRTSRGRILGPEKQ</sequence>
<protein>
    <recommendedName>
        <fullName evidence="4">Sensor of ECF-type sigma factor</fullName>
    </recommendedName>
</protein>